<dbReference type="InterPro" id="IPR009009">
    <property type="entry name" value="RlpA-like_DPBB"/>
</dbReference>
<dbReference type="PANTHER" id="PTHR31836:SF21">
    <property type="entry name" value="EXPANSIN-LIKE PROTEIN 7"/>
    <property type="match status" value="1"/>
</dbReference>
<dbReference type="Proteomes" id="UP000053260">
    <property type="component" value="Unassembled WGS sequence"/>
</dbReference>
<dbReference type="InterPro" id="IPR036749">
    <property type="entry name" value="Expansin_CBD_sf"/>
</dbReference>
<comment type="caution">
    <text evidence="5">The sequence shown here is derived from an EMBL/GenBank/DDBJ whole genome shotgun (WGS) entry which is preliminary data.</text>
</comment>
<dbReference type="Pfam" id="PF03330">
    <property type="entry name" value="DPBB_1"/>
    <property type="match status" value="1"/>
</dbReference>
<reference evidence="5 6" key="1">
    <citation type="submission" date="2015-10" db="EMBL/GenBank/DDBJ databases">
        <title>Draft genome sequence of Streptomyces sp. RV15, isolated from a marine sponge.</title>
        <authorList>
            <person name="Ruckert C."/>
            <person name="Abdelmohsen U.R."/>
            <person name="Winkler A."/>
            <person name="Hentschel U."/>
            <person name="Kalinowski J."/>
            <person name="Kampfer P."/>
            <person name="Glaeser S."/>
        </authorList>
    </citation>
    <scope>NUCLEOTIDE SEQUENCE [LARGE SCALE GENOMIC DNA]</scope>
    <source>
        <strain evidence="5 6">RV15</strain>
    </source>
</reference>
<dbReference type="Gene3D" id="2.60.40.760">
    <property type="entry name" value="Expansin, cellulose-binding-like domain"/>
    <property type="match status" value="1"/>
</dbReference>
<sequence>MRRRWLFLSAAAALIVAALTAVLLPGQEPDAGRAAATPAAGSRANVPPAAASPSASPRATEPPVKPSARSTRRRASADATTPSTTPSAADTPQAASGGAPLAGRIRPGATYEGVATFYDTDGSGACLYDPSGDVMTAAMNSTDYESAKACGAFVRVRAANGASVTVRITNECPGDCAPGQIDLSAQAFAALADPTLGRIAITWKLVSPSTSGTMSIRYKTGSTRYWCGIQATGHRNPVARLEVRAGSGWRQLPRTDYNYFLSEDGSGCGGAIRVTDIYGERLTVDGIAIRPDVAQPTRVQFAQH</sequence>
<keyword evidence="6" id="KW-1185">Reference proteome</keyword>
<dbReference type="AlphaFoldDB" id="A0A101UTC9"/>
<feature type="compositionally biased region" description="Low complexity" evidence="2">
    <location>
        <begin position="77"/>
        <end position="96"/>
    </location>
</feature>
<accession>A0A101UTC9</accession>
<dbReference type="InterPro" id="IPR007112">
    <property type="entry name" value="Expansin/allergen_DPBB_dom"/>
</dbReference>
<evidence type="ECO:0000313" key="5">
    <source>
        <dbReference type="EMBL" id="KUO16524.1"/>
    </source>
</evidence>
<dbReference type="SUPFAM" id="SSF50685">
    <property type="entry name" value="Barwin-like endoglucanases"/>
    <property type="match status" value="1"/>
</dbReference>
<feature type="region of interest" description="Disordered" evidence="2">
    <location>
        <begin position="30"/>
        <end position="103"/>
    </location>
</feature>
<feature type="signal peptide" evidence="3">
    <location>
        <begin position="1"/>
        <end position="23"/>
    </location>
</feature>
<evidence type="ECO:0000256" key="2">
    <source>
        <dbReference type="SAM" id="MobiDB-lite"/>
    </source>
</evidence>
<evidence type="ECO:0000259" key="4">
    <source>
        <dbReference type="PROSITE" id="PS50842"/>
    </source>
</evidence>
<evidence type="ECO:0000256" key="1">
    <source>
        <dbReference type="ARBA" id="ARBA00022729"/>
    </source>
</evidence>
<evidence type="ECO:0000256" key="3">
    <source>
        <dbReference type="SAM" id="SignalP"/>
    </source>
</evidence>
<dbReference type="InterPro" id="IPR049818">
    <property type="entry name" value="Expansin_EXLX1-like"/>
</dbReference>
<evidence type="ECO:0000313" key="6">
    <source>
        <dbReference type="Proteomes" id="UP000053260"/>
    </source>
</evidence>
<organism evidence="5 6">
    <name type="scientific">Streptomyces dysideae</name>
    <dbReference type="NCBI Taxonomy" id="909626"/>
    <lineage>
        <taxon>Bacteria</taxon>
        <taxon>Bacillati</taxon>
        <taxon>Actinomycetota</taxon>
        <taxon>Actinomycetes</taxon>
        <taxon>Kitasatosporales</taxon>
        <taxon>Streptomycetaceae</taxon>
        <taxon>Streptomyces</taxon>
    </lineage>
</organism>
<dbReference type="OrthoDB" id="5499927at2"/>
<feature type="chain" id="PRO_5039648095" description="Expansin-like EG45 domain-containing protein" evidence="3">
    <location>
        <begin position="24"/>
        <end position="304"/>
    </location>
</feature>
<protein>
    <recommendedName>
        <fullName evidence="4">Expansin-like EG45 domain-containing protein</fullName>
    </recommendedName>
</protein>
<dbReference type="RefSeq" id="WP_067029723.1">
    <property type="nucleotide sequence ID" value="NZ_KQ949104.1"/>
</dbReference>
<proteinExistence type="predicted"/>
<dbReference type="PANTHER" id="PTHR31836">
    <property type="match status" value="1"/>
</dbReference>
<dbReference type="STRING" id="909626.AQJ91_35115"/>
<dbReference type="Gene3D" id="2.40.40.10">
    <property type="entry name" value="RlpA-like domain"/>
    <property type="match status" value="1"/>
</dbReference>
<gene>
    <name evidence="5" type="ORF">AQJ91_35115</name>
</gene>
<feature type="compositionally biased region" description="Low complexity" evidence="2">
    <location>
        <begin position="32"/>
        <end position="69"/>
    </location>
</feature>
<dbReference type="CDD" id="cd22272">
    <property type="entry name" value="DPBB_EXLX1-like"/>
    <property type="match status" value="1"/>
</dbReference>
<feature type="domain" description="Expansin-like EG45" evidence="4">
    <location>
        <begin position="113"/>
        <end position="228"/>
    </location>
</feature>
<dbReference type="InterPro" id="IPR036908">
    <property type="entry name" value="RlpA-like_sf"/>
</dbReference>
<dbReference type="PROSITE" id="PS50842">
    <property type="entry name" value="EXPANSIN_EG45"/>
    <property type="match status" value="1"/>
</dbReference>
<name>A0A101UTC9_9ACTN</name>
<dbReference type="InterPro" id="IPR051477">
    <property type="entry name" value="Expansin_CellWall"/>
</dbReference>
<dbReference type="EMBL" id="LMXB01000086">
    <property type="protein sequence ID" value="KUO16524.1"/>
    <property type="molecule type" value="Genomic_DNA"/>
</dbReference>
<keyword evidence="1 3" id="KW-0732">Signal</keyword>
<dbReference type="NCBIfam" id="NF041144">
    <property type="entry name" value="expansin_EXLX1"/>
    <property type="match status" value="1"/>
</dbReference>